<keyword evidence="2 5" id="KW-0645">Protease</keyword>
<dbReference type="Pfam" id="PF25435">
    <property type="entry name" value="PalB_C"/>
    <property type="match status" value="1"/>
</dbReference>
<evidence type="ECO:0000313" key="8">
    <source>
        <dbReference type="EMBL" id="ETN37191.1"/>
    </source>
</evidence>
<dbReference type="Pfam" id="PF01067">
    <property type="entry name" value="Calpain_III"/>
    <property type="match status" value="1"/>
</dbReference>
<dbReference type="RefSeq" id="XP_008720723.1">
    <property type="nucleotide sequence ID" value="XM_008722501.1"/>
</dbReference>
<keyword evidence="3 5" id="KW-0378">Hydrolase</keyword>
<dbReference type="eggNOG" id="KOG0045">
    <property type="taxonomic scope" value="Eukaryota"/>
</dbReference>
<comment type="similarity">
    <text evidence="1">Belongs to the peptidase C2 family. PalB/RIM13 subfamily.</text>
</comment>
<dbReference type="Gene3D" id="2.60.120.380">
    <property type="match status" value="1"/>
</dbReference>
<dbReference type="InterPro" id="IPR022683">
    <property type="entry name" value="Calpain_III"/>
</dbReference>
<dbReference type="SUPFAM" id="SSF54001">
    <property type="entry name" value="Cysteine proteinases"/>
    <property type="match status" value="1"/>
</dbReference>
<dbReference type="InterPro" id="IPR022682">
    <property type="entry name" value="Calpain_domain_III"/>
</dbReference>
<evidence type="ECO:0000256" key="1">
    <source>
        <dbReference type="ARBA" id="ARBA00010193"/>
    </source>
</evidence>
<proteinExistence type="inferred from homology"/>
<dbReference type="CDD" id="cd00044">
    <property type="entry name" value="CysPc"/>
    <property type="match status" value="1"/>
</dbReference>
<dbReference type="OrthoDB" id="167576at2759"/>
<evidence type="ECO:0000259" key="7">
    <source>
        <dbReference type="PROSITE" id="PS50203"/>
    </source>
</evidence>
<feature type="active site" evidence="5">
    <location>
        <position position="367"/>
    </location>
</feature>
<dbReference type="InterPro" id="IPR051297">
    <property type="entry name" value="PalB/RIM13"/>
</dbReference>
<evidence type="ECO:0000313" key="9">
    <source>
        <dbReference type="Proteomes" id="UP000030752"/>
    </source>
</evidence>
<dbReference type="Proteomes" id="UP000030752">
    <property type="component" value="Unassembled WGS sequence"/>
</dbReference>
<dbReference type="PANTHER" id="PTHR46143">
    <property type="entry name" value="CALPAIN-7"/>
    <property type="match status" value="1"/>
</dbReference>
<feature type="region of interest" description="Disordered" evidence="6">
    <location>
        <begin position="395"/>
        <end position="421"/>
    </location>
</feature>
<dbReference type="GO" id="GO:0004198">
    <property type="term" value="F:calcium-dependent cysteine-type endopeptidase activity"/>
    <property type="evidence" value="ECO:0007669"/>
    <property type="project" value="InterPro"/>
</dbReference>
<keyword evidence="9" id="KW-1185">Reference proteome</keyword>
<dbReference type="PROSITE" id="PS50203">
    <property type="entry name" value="CALPAIN_CAT"/>
    <property type="match status" value="1"/>
</dbReference>
<feature type="active site" evidence="5">
    <location>
        <position position="387"/>
    </location>
</feature>
<dbReference type="SMART" id="SM00720">
    <property type="entry name" value="calpain_III"/>
    <property type="match status" value="1"/>
</dbReference>
<dbReference type="EMBL" id="KB822724">
    <property type="protein sequence ID" value="ETN37191.1"/>
    <property type="molecule type" value="Genomic_DNA"/>
</dbReference>
<dbReference type="AlphaFoldDB" id="W2RL15"/>
<reference evidence="8 9" key="1">
    <citation type="submission" date="2013-03" db="EMBL/GenBank/DDBJ databases">
        <title>The Genome Sequence of Phialophora europaea CBS 101466.</title>
        <authorList>
            <consortium name="The Broad Institute Genomics Platform"/>
            <person name="Cuomo C."/>
            <person name="de Hoog S."/>
            <person name="Gorbushina A."/>
            <person name="Walker B."/>
            <person name="Young S.K."/>
            <person name="Zeng Q."/>
            <person name="Gargeya S."/>
            <person name="Fitzgerald M."/>
            <person name="Haas B."/>
            <person name="Abouelleil A."/>
            <person name="Allen A.W."/>
            <person name="Alvarado L."/>
            <person name="Arachchi H.M."/>
            <person name="Berlin A.M."/>
            <person name="Chapman S.B."/>
            <person name="Gainer-Dewar J."/>
            <person name="Goldberg J."/>
            <person name="Griggs A."/>
            <person name="Gujja S."/>
            <person name="Hansen M."/>
            <person name="Howarth C."/>
            <person name="Imamovic A."/>
            <person name="Ireland A."/>
            <person name="Larimer J."/>
            <person name="McCowan C."/>
            <person name="Murphy C."/>
            <person name="Pearson M."/>
            <person name="Poon T.W."/>
            <person name="Priest M."/>
            <person name="Roberts A."/>
            <person name="Saif S."/>
            <person name="Shea T."/>
            <person name="Sisk P."/>
            <person name="Sykes S."/>
            <person name="Wortman J."/>
            <person name="Nusbaum C."/>
            <person name="Birren B."/>
        </authorList>
    </citation>
    <scope>NUCLEOTIDE SEQUENCE [LARGE SCALE GENOMIC DNA]</scope>
    <source>
        <strain evidence="8 9">CBS 101466</strain>
    </source>
</reference>
<keyword evidence="4 5" id="KW-0788">Thiol protease</keyword>
<accession>W2RL15</accession>
<organism evidence="8 9">
    <name type="scientific">Cyphellophora europaea (strain CBS 101466)</name>
    <name type="common">Phialophora europaea</name>
    <dbReference type="NCBI Taxonomy" id="1220924"/>
    <lineage>
        <taxon>Eukaryota</taxon>
        <taxon>Fungi</taxon>
        <taxon>Dikarya</taxon>
        <taxon>Ascomycota</taxon>
        <taxon>Pezizomycotina</taxon>
        <taxon>Eurotiomycetes</taxon>
        <taxon>Chaetothyriomycetidae</taxon>
        <taxon>Chaetothyriales</taxon>
        <taxon>Cyphellophoraceae</taxon>
        <taxon>Cyphellophora</taxon>
    </lineage>
</organism>
<dbReference type="InParanoid" id="W2RL15"/>
<evidence type="ECO:0000256" key="5">
    <source>
        <dbReference type="PROSITE-ProRule" id="PRU00239"/>
    </source>
</evidence>
<dbReference type="VEuPathDB" id="FungiDB:HMPREF1541_08181"/>
<feature type="domain" description="Calpain catalytic" evidence="7">
    <location>
        <begin position="127"/>
        <end position="447"/>
    </location>
</feature>
<dbReference type="PANTHER" id="PTHR46143:SF1">
    <property type="entry name" value="CALPAIN-7"/>
    <property type="match status" value="1"/>
</dbReference>
<sequence length="871" mass="97250">MSEHGRSWSGIEARAKSVERTIDLKTNTSAALKATIETAELYMQALRLADTPTDRKRIDARCKDLINKAEVLKAKQDGSVSNGVREVPLLKPPVSPRKLTTRENIILLEGSKLNGFLFKPWDKEPADEEFALNDGEDPFIDLPELPLSDIQLESFDGWKRPNEALSSMRFPGASEGNEVCMTTRQISKIDLVQDLTSDCSVVASLCAGSSRVGRGHQMISSTFVYPWDYKEHTFGLSPNGKYILKFYFNGCWRRVVIDDRLPTSKTSRVLHVVDRTCPGRLWPTLVEKAYLKVRGGYDFPGSNSGTDLAVITGWIPQQVFLHDDDVDSDSLWKELFDATTEGHSIITVGTGKLSRREQKQLGLAAEHDYAVLEMKERGGVKELLVKNPWMDGDVWKGASRRRPNPNSETDPETAPEDDSNDMVPGTFWMDFNSVFQHFENLYINWNPGLFSHRHDRHFSWTLPKKRPAANILDDHHQLVVQATRTSEVWILLNRHFRNGDYSHANSGKNGYIALYIFDKQGRRVLSREGASTRGPFVDSPNTLVRFSATAHQPYTVAVLQSDLPPGKHNFTISLFSHCPATLEEAIARYPHARTLSAQWTRSTAGGSSDSPHYLSNPQFSLTLHTHQPIACLLRIVDDGTTTLDTTDIHVKLAILSSDGRRITRLRTRDVVAHSGDYRRGSAVIEKALAPGKYTVIASTFDAGQLAKFTLDFYSSEADAAARSSFERLPGEESGKLLMRVPPAVFERGLDRMLLPLTVRRVNKVVIIARQVQRSSTSSLFKMSLEQGQGPYKRTVADSAFDEEEFHAVGTGLRIDDVDLRPEMHAPGSGGLWLVLERLARGTEQGREAEVLQVDILAEEAVDIGAWGRGQG</sequence>
<evidence type="ECO:0000256" key="3">
    <source>
        <dbReference type="ARBA" id="ARBA00022801"/>
    </source>
</evidence>
<feature type="compositionally biased region" description="Acidic residues" evidence="6">
    <location>
        <begin position="409"/>
        <end position="420"/>
    </location>
</feature>
<evidence type="ECO:0000256" key="6">
    <source>
        <dbReference type="SAM" id="MobiDB-lite"/>
    </source>
</evidence>
<evidence type="ECO:0000256" key="2">
    <source>
        <dbReference type="ARBA" id="ARBA00022670"/>
    </source>
</evidence>
<dbReference type="InterPro" id="IPR001300">
    <property type="entry name" value="Peptidase_C2_calpain_cat"/>
</dbReference>
<dbReference type="Gene3D" id="3.90.70.10">
    <property type="entry name" value="Cysteine proteinases"/>
    <property type="match status" value="1"/>
</dbReference>
<dbReference type="HOGENOM" id="CLU_006770_1_0_1"/>
<protein>
    <recommendedName>
        <fullName evidence="7">Calpain catalytic domain-containing protein</fullName>
    </recommendedName>
</protein>
<feature type="active site" evidence="5">
    <location>
        <position position="199"/>
    </location>
</feature>
<dbReference type="STRING" id="1220924.W2RL15"/>
<dbReference type="Pfam" id="PF00648">
    <property type="entry name" value="Peptidase_C2"/>
    <property type="match status" value="1"/>
</dbReference>
<dbReference type="GO" id="GO:0006508">
    <property type="term" value="P:proteolysis"/>
    <property type="evidence" value="ECO:0007669"/>
    <property type="project" value="UniProtKB-KW"/>
</dbReference>
<dbReference type="InterPro" id="IPR038765">
    <property type="entry name" value="Papain-like_cys_pep_sf"/>
</dbReference>
<dbReference type="SMART" id="SM00230">
    <property type="entry name" value="CysPc"/>
    <property type="match status" value="1"/>
</dbReference>
<evidence type="ECO:0000256" key="4">
    <source>
        <dbReference type="ARBA" id="ARBA00022807"/>
    </source>
</evidence>
<dbReference type="SUPFAM" id="SSF49758">
    <property type="entry name" value="Calpain large subunit, middle domain (domain III)"/>
    <property type="match status" value="2"/>
</dbReference>
<gene>
    <name evidence="8" type="ORF">HMPREF1541_08181</name>
</gene>
<name>W2RL15_CYPE1</name>
<dbReference type="GeneID" id="19975520"/>
<dbReference type="InterPro" id="IPR036213">
    <property type="entry name" value="Calpain_III_sf"/>
</dbReference>